<comment type="caution">
    <text evidence="4">The sequence shown here is derived from an EMBL/GenBank/DDBJ whole genome shotgun (WGS) entry which is preliminary data.</text>
</comment>
<dbReference type="SMART" id="SM00420">
    <property type="entry name" value="HTH_DEOR"/>
    <property type="match status" value="1"/>
</dbReference>
<dbReference type="GO" id="GO:0003700">
    <property type="term" value="F:DNA-binding transcription factor activity"/>
    <property type="evidence" value="ECO:0007669"/>
    <property type="project" value="InterPro"/>
</dbReference>
<dbReference type="InterPro" id="IPR013196">
    <property type="entry name" value="HTH_11"/>
</dbReference>
<proteinExistence type="predicted"/>
<dbReference type="PROSITE" id="PS52050">
    <property type="entry name" value="WYL"/>
    <property type="match status" value="1"/>
</dbReference>
<evidence type="ECO:0000313" key="4">
    <source>
        <dbReference type="EMBL" id="MPM06941.1"/>
    </source>
</evidence>
<dbReference type="PROSITE" id="PS51000">
    <property type="entry name" value="HTH_DEOR_2"/>
    <property type="match status" value="1"/>
</dbReference>
<dbReference type="InterPro" id="IPR036390">
    <property type="entry name" value="WH_DNA-bd_sf"/>
</dbReference>
<dbReference type="EMBL" id="VSSQ01001281">
    <property type="protein sequence ID" value="MPM06941.1"/>
    <property type="molecule type" value="Genomic_DNA"/>
</dbReference>
<keyword evidence="1" id="KW-0805">Transcription regulation</keyword>
<dbReference type="InterPro" id="IPR036388">
    <property type="entry name" value="WH-like_DNA-bd_sf"/>
</dbReference>
<dbReference type="InterPro" id="IPR051534">
    <property type="entry name" value="CBASS_pafABC_assoc_protein"/>
</dbReference>
<evidence type="ECO:0000259" key="3">
    <source>
        <dbReference type="PROSITE" id="PS51000"/>
    </source>
</evidence>
<accession>A0A644WTQ9</accession>
<dbReference type="InterPro" id="IPR057727">
    <property type="entry name" value="WCX_dom"/>
</dbReference>
<dbReference type="Pfam" id="PF13280">
    <property type="entry name" value="WYL"/>
    <property type="match status" value="1"/>
</dbReference>
<dbReference type="Pfam" id="PF08279">
    <property type="entry name" value="HTH_11"/>
    <property type="match status" value="1"/>
</dbReference>
<organism evidence="4">
    <name type="scientific">bioreactor metagenome</name>
    <dbReference type="NCBI Taxonomy" id="1076179"/>
    <lineage>
        <taxon>unclassified sequences</taxon>
        <taxon>metagenomes</taxon>
        <taxon>ecological metagenomes</taxon>
    </lineage>
</organism>
<dbReference type="InterPro" id="IPR028349">
    <property type="entry name" value="PafC-like"/>
</dbReference>
<dbReference type="PANTHER" id="PTHR34580">
    <property type="match status" value="1"/>
</dbReference>
<evidence type="ECO:0000256" key="2">
    <source>
        <dbReference type="ARBA" id="ARBA00023163"/>
    </source>
</evidence>
<dbReference type="InterPro" id="IPR001034">
    <property type="entry name" value="DeoR_HTH"/>
</dbReference>
<name>A0A644WTQ9_9ZZZZ</name>
<gene>
    <name evidence="4" type="ORF">SDC9_53244</name>
</gene>
<dbReference type="SUPFAM" id="SSF46785">
    <property type="entry name" value="Winged helix' DNA-binding domain"/>
    <property type="match status" value="1"/>
</dbReference>
<feature type="domain" description="HTH deoR-type" evidence="3">
    <location>
        <begin position="2"/>
        <end position="60"/>
    </location>
</feature>
<evidence type="ECO:0000256" key="1">
    <source>
        <dbReference type="ARBA" id="ARBA00023015"/>
    </source>
</evidence>
<dbReference type="Gene3D" id="1.10.10.10">
    <property type="entry name" value="Winged helix-like DNA-binding domain superfamily/Winged helix DNA-binding domain"/>
    <property type="match status" value="1"/>
</dbReference>
<protein>
    <recommendedName>
        <fullName evidence="3">HTH deoR-type domain-containing protein</fullName>
    </recommendedName>
</protein>
<dbReference type="AlphaFoldDB" id="A0A644WTQ9"/>
<dbReference type="Pfam" id="PF25583">
    <property type="entry name" value="WCX"/>
    <property type="match status" value="1"/>
</dbReference>
<dbReference type="PIRSF" id="PIRSF016838">
    <property type="entry name" value="PafC"/>
    <property type="match status" value="1"/>
</dbReference>
<dbReference type="PANTHER" id="PTHR34580:SF1">
    <property type="entry name" value="PROTEIN PAFC"/>
    <property type="match status" value="1"/>
</dbReference>
<sequence>MKGNRLFEIIYILLDKKNITAKELADHFEVSQRTIYRDIENLSEAGVPIYMTKGKGGGISLLADFILNKAILTQEERKEILAAMQGLNAVNKDEFNGALSKLNSFLGGNNENWIEVDFSNWDKNNNLGEKFTVIKNSIINKNLISFEYFNANGELLERIVEPLKLVFKGQGWYLYAYCRKKEDNRFFKLTRMKSVNVISERFARVVPNKIFTEKDIGYSKELVHVKVRINKKLAFRVFDEFQNYSLDDNGDYIVNLDFPVGDWMFGYLMSFGENIEILEPLHIREEIKSKLINSLNRY</sequence>
<dbReference type="InterPro" id="IPR026881">
    <property type="entry name" value="WYL_dom"/>
</dbReference>
<keyword evidence="2" id="KW-0804">Transcription</keyword>
<reference evidence="4" key="1">
    <citation type="submission" date="2019-08" db="EMBL/GenBank/DDBJ databases">
        <authorList>
            <person name="Kucharzyk K."/>
            <person name="Murdoch R.W."/>
            <person name="Higgins S."/>
            <person name="Loffler F."/>
        </authorList>
    </citation>
    <scope>NUCLEOTIDE SEQUENCE</scope>
</reference>